<organism evidence="2 3">
    <name type="scientific">Colocasia esculenta</name>
    <name type="common">Wild taro</name>
    <name type="synonym">Arum esculentum</name>
    <dbReference type="NCBI Taxonomy" id="4460"/>
    <lineage>
        <taxon>Eukaryota</taxon>
        <taxon>Viridiplantae</taxon>
        <taxon>Streptophyta</taxon>
        <taxon>Embryophyta</taxon>
        <taxon>Tracheophyta</taxon>
        <taxon>Spermatophyta</taxon>
        <taxon>Magnoliopsida</taxon>
        <taxon>Liliopsida</taxon>
        <taxon>Araceae</taxon>
        <taxon>Aroideae</taxon>
        <taxon>Colocasieae</taxon>
        <taxon>Colocasia</taxon>
    </lineage>
</organism>
<accession>A0A843TMG6</accession>
<reference evidence="2" key="1">
    <citation type="submission" date="2017-07" db="EMBL/GenBank/DDBJ databases">
        <title>Taro Niue Genome Assembly and Annotation.</title>
        <authorList>
            <person name="Atibalentja N."/>
            <person name="Keating K."/>
            <person name="Fields C.J."/>
        </authorList>
    </citation>
    <scope>NUCLEOTIDE SEQUENCE</scope>
    <source>
        <strain evidence="2">Niue_2</strain>
        <tissue evidence="2">Leaf</tissue>
    </source>
</reference>
<evidence type="ECO:0000313" key="2">
    <source>
        <dbReference type="EMBL" id="MQL69739.1"/>
    </source>
</evidence>
<keyword evidence="1" id="KW-0175">Coiled coil</keyword>
<gene>
    <name evidence="2" type="ORF">Taro_002049</name>
</gene>
<sequence length="121" mass="13849">MEDLLNEIGEFKIASQKANNYFEKLSERMELQQKEKQQAIDEIHKLKKLLGEKEQVIKNFTNGKENPDALLGLRMNAEKHGLGFTTEKSLKNKSGLHKFVTVVSTQFTCVSTLDDCPRSMF</sequence>
<protein>
    <submittedName>
        <fullName evidence="2">Uncharacterized protein</fullName>
    </submittedName>
</protein>
<dbReference type="EMBL" id="NMUH01000046">
    <property type="protein sequence ID" value="MQL69739.1"/>
    <property type="molecule type" value="Genomic_DNA"/>
</dbReference>
<dbReference type="AlphaFoldDB" id="A0A843TMG6"/>
<evidence type="ECO:0000256" key="1">
    <source>
        <dbReference type="SAM" id="Coils"/>
    </source>
</evidence>
<proteinExistence type="predicted"/>
<feature type="coiled-coil region" evidence="1">
    <location>
        <begin position="22"/>
        <end position="56"/>
    </location>
</feature>
<evidence type="ECO:0000313" key="3">
    <source>
        <dbReference type="Proteomes" id="UP000652761"/>
    </source>
</evidence>
<name>A0A843TMG6_COLES</name>
<dbReference type="Proteomes" id="UP000652761">
    <property type="component" value="Unassembled WGS sequence"/>
</dbReference>
<comment type="caution">
    <text evidence="2">The sequence shown here is derived from an EMBL/GenBank/DDBJ whole genome shotgun (WGS) entry which is preliminary data.</text>
</comment>
<keyword evidence="3" id="KW-1185">Reference proteome</keyword>